<dbReference type="EMBL" id="BJWL01000012">
    <property type="protein sequence ID" value="GFY97722.1"/>
    <property type="molecule type" value="Genomic_DNA"/>
</dbReference>
<keyword evidence="3" id="KW-1185">Reference proteome</keyword>
<feature type="chain" id="PRO_5029759374" evidence="1">
    <location>
        <begin position="20"/>
        <end position="184"/>
    </location>
</feature>
<evidence type="ECO:0000313" key="2">
    <source>
        <dbReference type="EMBL" id="GFY97722.1"/>
    </source>
</evidence>
<evidence type="ECO:0000313" key="3">
    <source>
        <dbReference type="Proteomes" id="UP000585474"/>
    </source>
</evidence>
<feature type="signal peptide" evidence="1">
    <location>
        <begin position="1"/>
        <end position="19"/>
    </location>
</feature>
<reference evidence="2 3" key="1">
    <citation type="submission" date="2019-07" db="EMBL/GenBank/DDBJ databases">
        <title>De Novo Assembly of kiwifruit Actinidia rufa.</title>
        <authorList>
            <person name="Sugita-Konishi S."/>
            <person name="Sato K."/>
            <person name="Mori E."/>
            <person name="Abe Y."/>
            <person name="Kisaki G."/>
            <person name="Hamano K."/>
            <person name="Suezawa K."/>
            <person name="Otani M."/>
            <person name="Fukuda T."/>
            <person name="Manabe T."/>
            <person name="Gomi K."/>
            <person name="Tabuchi M."/>
            <person name="Akimitsu K."/>
            <person name="Kataoka I."/>
        </authorList>
    </citation>
    <scope>NUCLEOTIDE SEQUENCE [LARGE SCALE GENOMIC DNA]</scope>
    <source>
        <strain evidence="3">cv. Fuchu</strain>
    </source>
</reference>
<gene>
    <name evidence="2" type="ORF">Acr_12g0002630</name>
</gene>
<keyword evidence="1" id="KW-0732">Signal</keyword>
<comment type="caution">
    <text evidence="2">The sequence shown here is derived from an EMBL/GenBank/DDBJ whole genome shotgun (WGS) entry which is preliminary data.</text>
</comment>
<organism evidence="2 3">
    <name type="scientific">Actinidia rufa</name>
    <dbReference type="NCBI Taxonomy" id="165716"/>
    <lineage>
        <taxon>Eukaryota</taxon>
        <taxon>Viridiplantae</taxon>
        <taxon>Streptophyta</taxon>
        <taxon>Embryophyta</taxon>
        <taxon>Tracheophyta</taxon>
        <taxon>Spermatophyta</taxon>
        <taxon>Magnoliopsida</taxon>
        <taxon>eudicotyledons</taxon>
        <taxon>Gunneridae</taxon>
        <taxon>Pentapetalae</taxon>
        <taxon>asterids</taxon>
        <taxon>Ericales</taxon>
        <taxon>Actinidiaceae</taxon>
        <taxon>Actinidia</taxon>
    </lineage>
</organism>
<dbReference type="Proteomes" id="UP000585474">
    <property type="component" value="Unassembled WGS sequence"/>
</dbReference>
<dbReference type="AlphaFoldDB" id="A0A7J0FG94"/>
<sequence length="184" mass="18577">MAKLPFGVTIVNLANDVVAVVVTLCNHRGGGCINKAMVIVVTVEGGSGGDMEVCGGGIVYKAKGSGGGDGIGRWMDGGGEGGGCNGDISSSSGVRMVVDGGGGCGIGSGWMVNGGGGEGRWRWWRNSGAHSSNSSGDNGRIMVEVEVWYDCGGGGLVMVRVTMGEWRDGGIYAGGGGVVQWQWQ</sequence>
<evidence type="ECO:0000256" key="1">
    <source>
        <dbReference type="SAM" id="SignalP"/>
    </source>
</evidence>
<name>A0A7J0FG94_9ERIC</name>
<proteinExistence type="predicted"/>
<protein>
    <submittedName>
        <fullName evidence="2">Uncharacterized protein</fullName>
    </submittedName>
</protein>
<accession>A0A7J0FG94</accession>